<dbReference type="EMBL" id="CP041166">
    <property type="protein sequence ID" value="QFR42849.1"/>
    <property type="molecule type" value="Genomic_DNA"/>
</dbReference>
<dbReference type="Pfam" id="PF00535">
    <property type="entry name" value="Glycos_transf_2"/>
    <property type="match status" value="1"/>
</dbReference>
<keyword evidence="4" id="KW-1185">Reference proteome</keyword>
<dbReference type="Proteomes" id="UP000326061">
    <property type="component" value="Chromosome"/>
</dbReference>
<dbReference type="InterPro" id="IPR001173">
    <property type="entry name" value="Glyco_trans_2-like"/>
</dbReference>
<dbReference type="SUPFAM" id="SSF53448">
    <property type="entry name" value="Nucleotide-diphospho-sugar transferases"/>
    <property type="match status" value="1"/>
</dbReference>
<name>A0AAJ4DM72_9BACT</name>
<gene>
    <name evidence="3" type="ORF">FJR47_02565</name>
</gene>
<sequence length="248" mass="28569">MLIKTISCVIIVKNAAATIEPTLESLKSFEDVVLYDNGSTDSTIEIAKKYSNINLIQGKFSGFGPTKNRAATFAKNEWILSLDADETVSTSLIEELKHLKLDNAKEVFILKRDNYFLGKEVKHSGWGSDYLTRIYNKTYHNFNQNIVHEFVELKNETKKTKLKSSFKHNAVQDINSFLYKIASYSDLASKNKKTCCFLTVLLKAKWAFFKTYFLQLGILDGWRGFFIASTNAYSKFFRYTKRYINCKK</sequence>
<protein>
    <submittedName>
        <fullName evidence="3">Glycosyltransferase family 2 protein</fullName>
    </submittedName>
</protein>
<dbReference type="PANTHER" id="PTHR43630">
    <property type="entry name" value="POLY-BETA-1,6-N-ACETYL-D-GLUCOSAMINE SYNTHASE"/>
    <property type="match status" value="1"/>
</dbReference>
<evidence type="ECO:0000313" key="4">
    <source>
        <dbReference type="Proteomes" id="UP000326061"/>
    </source>
</evidence>
<accession>A0AAJ4DM72</accession>
<comment type="similarity">
    <text evidence="1">Belongs to the glycosyltransferase 2 family. WaaE/KdtX subfamily.</text>
</comment>
<dbReference type="KEGG" id="suln:FJR47_02565"/>
<evidence type="ECO:0000259" key="2">
    <source>
        <dbReference type="Pfam" id="PF00535"/>
    </source>
</evidence>
<feature type="domain" description="Glycosyltransferase 2-like" evidence="2">
    <location>
        <begin position="7"/>
        <end position="141"/>
    </location>
</feature>
<organism evidence="3 4">
    <name type="scientific">Sulfurimonas xiamenensis</name>
    <dbReference type="NCBI Taxonomy" id="2590021"/>
    <lineage>
        <taxon>Bacteria</taxon>
        <taxon>Pseudomonadati</taxon>
        <taxon>Campylobacterota</taxon>
        <taxon>Epsilonproteobacteria</taxon>
        <taxon>Campylobacterales</taxon>
        <taxon>Sulfurimonadaceae</taxon>
        <taxon>Sulfurimonas</taxon>
    </lineage>
</organism>
<proteinExistence type="inferred from homology"/>
<evidence type="ECO:0000313" key="3">
    <source>
        <dbReference type="EMBL" id="QFR42849.1"/>
    </source>
</evidence>
<reference evidence="4" key="1">
    <citation type="submission" date="2019-06" db="EMBL/GenBank/DDBJ databases">
        <title>Sulfurimonas gotlandica sp. nov., a chemoautotrophic and psychrotolerant epsilonproteobacterium isolated from a pelagic redoxcline, and an emended description of the genus Sulfurimonas.</title>
        <authorList>
            <person name="Wang S."/>
            <person name="Jiang L."/>
            <person name="Shao Z."/>
        </authorList>
    </citation>
    <scope>NUCLEOTIDE SEQUENCE [LARGE SCALE GENOMIC DNA]</scope>
    <source>
        <strain evidence="4">1-1N</strain>
    </source>
</reference>
<evidence type="ECO:0000256" key="1">
    <source>
        <dbReference type="ARBA" id="ARBA00038494"/>
    </source>
</evidence>
<dbReference type="PANTHER" id="PTHR43630:SF2">
    <property type="entry name" value="GLYCOSYLTRANSFERASE"/>
    <property type="match status" value="1"/>
</dbReference>
<dbReference type="CDD" id="cd02511">
    <property type="entry name" value="Beta4Glucosyltransferase"/>
    <property type="match status" value="1"/>
</dbReference>
<dbReference type="AlphaFoldDB" id="A0AAJ4DM72"/>
<dbReference type="Gene3D" id="3.90.550.10">
    <property type="entry name" value="Spore Coat Polysaccharide Biosynthesis Protein SpsA, Chain A"/>
    <property type="match status" value="1"/>
</dbReference>
<dbReference type="InterPro" id="IPR029044">
    <property type="entry name" value="Nucleotide-diphossugar_trans"/>
</dbReference>